<evidence type="ECO:0000313" key="4">
    <source>
        <dbReference type="Proteomes" id="UP000824755"/>
    </source>
</evidence>
<dbReference type="Proteomes" id="UP000824755">
    <property type="component" value="Chromosome"/>
</dbReference>
<evidence type="ECO:0000256" key="1">
    <source>
        <dbReference type="SAM" id="MobiDB-lite"/>
    </source>
</evidence>
<protein>
    <recommendedName>
        <fullName evidence="5">Lipoprotein</fullName>
    </recommendedName>
</protein>
<sequence length="203" mass="21405">MNKKIPHLVTLTLLALALTSCGASDSADAESEQAKQSTQKPNRKKAAATDANAAVTSVATSNASGQPNMAFINTLPVGFVIRGTCEMGTCDWLKVLKVERGGIDAEPKYNFDFQRGESMHSSDYPADANGVQITWKSDKPKGVVVCSREHPYASVGGQGDDLKLSPAGMAGAMQIPANTYFAACHGESGDDGKLAAKYGYDLK</sequence>
<dbReference type="EMBL" id="CP080544">
    <property type="protein sequence ID" value="QYR52545.1"/>
    <property type="molecule type" value="Genomic_DNA"/>
</dbReference>
<feature type="region of interest" description="Disordered" evidence="1">
    <location>
        <begin position="29"/>
        <end position="49"/>
    </location>
</feature>
<accession>A0ABX8WLQ2</accession>
<evidence type="ECO:0000313" key="3">
    <source>
        <dbReference type="EMBL" id="QYR52545.1"/>
    </source>
</evidence>
<name>A0ABX8WLQ2_9GAMM</name>
<dbReference type="PROSITE" id="PS51257">
    <property type="entry name" value="PROKAR_LIPOPROTEIN"/>
    <property type="match status" value="1"/>
</dbReference>
<dbReference type="RefSeq" id="WP_220379330.1">
    <property type="nucleotide sequence ID" value="NZ_CP080544.1"/>
</dbReference>
<keyword evidence="4" id="KW-1185">Reference proteome</keyword>
<gene>
    <name evidence="3" type="ORF">H8L67_08085</name>
</gene>
<feature type="chain" id="PRO_5046013105" description="Lipoprotein" evidence="2">
    <location>
        <begin position="30"/>
        <end position="203"/>
    </location>
</feature>
<proteinExistence type="predicted"/>
<keyword evidence="2" id="KW-0732">Signal</keyword>
<feature type="signal peptide" evidence="2">
    <location>
        <begin position="1"/>
        <end position="29"/>
    </location>
</feature>
<evidence type="ECO:0008006" key="5">
    <source>
        <dbReference type="Google" id="ProtNLM"/>
    </source>
</evidence>
<reference evidence="3 4" key="1">
    <citation type="submission" date="2021-08" db="EMBL/GenBank/DDBJ databases">
        <title>Lysobacter sp. strain CJ11 Genome sequencing and assembly.</title>
        <authorList>
            <person name="Kim I."/>
        </authorList>
    </citation>
    <scope>NUCLEOTIDE SEQUENCE [LARGE SCALE GENOMIC DNA]</scope>
    <source>
        <strain evidence="3 4">CJ11</strain>
    </source>
</reference>
<evidence type="ECO:0000256" key="2">
    <source>
        <dbReference type="SAM" id="SignalP"/>
    </source>
</evidence>
<organism evidence="3 4">
    <name type="scientific">Lysobacter soyae</name>
    <dbReference type="NCBI Taxonomy" id="2764185"/>
    <lineage>
        <taxon>Bacteria</taxon>
        <taxon>Pseudomonadati</taxon>
        <taxon>Pseudomonadota</taxon>
        <taxon>Gammaproteobacteria</taxon>
        <taxon>Lysobacterales</taxon>
        <taxon>Lysobacteraceae</taxon>
        <taxon>Lysobacter</taxon>
    </lineage>
</organism>